<dbReference type="Proteomes" id="UP000316095">
    <property type="component" value="Unassembled WGS sequence"/>
</dbReference>
<dbReference type="PANTHER" id="PTHR35579:SF6">
    <property type="entry name" value="DUF324 DOMAIN-CONTAINING PROTEIN"/>
    <property type="match status" value="1"/>
</dbReference>
<sequence>MARKLLGRLQIHGTLEAIDPLHTGCGEADYLTDQALATDGQGNLYLPGTSLAGALKNWCRNACGENLVNSPSSPWGYHSNNDQGNEVGHASYIFVENMIITMPDGVPFEIRDHVGIDDHYGTAADQIKFDRAVIPKGSLLKLELVVDLNGDDSISVNDNQTKSLIGYLLEYLQKHGIRLGGGKSRGLGRVKLKDEITISEELYTFEGVLAKLKGESPTLTVEKLKNAASIVLRLPNRCELDIHWRPLSPTFVKSSIDGLNIDTLPLLGGTAGGLAQLIPGSSVKGVIRQQAERIVRTLTNKHEPAWWNENGRQRFLDQLNEDLPLIQEVFGSRSEAESTDARKNMLGLGALSISDCFSKQSALSEAWNDYYYADGHAPTAAKDWQDSFHVAIDRWTGGAADTALFQVLDPIVSKDNKEPWEPFRLEIDLDRIADIANASNENSIDAETVQIASIVLLLLVIRDLSQQRIPIGFGGNRGRGEIEIEKVELRFEGNQFGLKENEVTLPEADLSSLGEQLSAWESAWQNCIDQEATNNV</sequence>
<dbReference type="CDD" id="cd09726">
    <property type="entry name" value="RAMP_I_III"/>
    <property type="match status" value="1"/>
</dbReference>
<protein>
    <submittedName>
        <fullName evidence="3">RAMP superfamily protein</fullName>
    </submittedName>
</protein>
<dbReference type="InterPro" id="IPR052216">
    <property type="entry name" value="CRISPR_Csm3_endoribonuclease"/>
</dbReference>
<name>A0A5C5XLZ1_9PLAN</name>
<accession>A0A5C5XLZ1</accession>
<evidence type="ECO:0000259" key="2">
    <source>
        <dbReference type="Pfam" id="PF03787"/>
    </source>
</evidence>
<feature type="domain" description="CRISPR type III-associated protein" evidence="2">
    <location>
        <begin position="273"/>
        <end position="482"/>
    </location>
</feature>
<dbReference type="RefSeq" id="WP_146505516.1">
    <property type="nucleotide sequence ID" value="NZ_SJPG01000001.1"/>
</dbReference>
<dbReference type="GO" id="GO:0051607">
    <property type="term" value="P:defense response to virus"/>
    <property type="evidence" value="ECO:0007669"/>
    <property type="project" value="UniProtKB-KW"/>
</dbReference>
<organism evidence="3 4">
    <name type="scientific">Rubinisphaera italica</name>
    <dbReference type="NCBI Taxonomy" id="2527969"/>
    <lineage>
        <taxon>Bacteria</taxon>
        <taxon>Pseudomonadati</taxon>
        <taxon>Planctomycetota</taxon>
        <taxon>Planctomycetia</taxon>
        <taxon>Planctomycetales</taxon>
        <taxon>Planctomycetaceae</taxon>
        <taxon>Rubinisphaera</taxon>
    </lineage>
</organism>
<dbReference type="AlphaFoldDB" id="A0A5C5XLZ1"/>
<evidence type="ECO:0000256" key="1">
    <source>
        <dbReference type="ARBA" id="ARBA00023118"/>
    </source>
</evidence>
<comment type="caution">
    <text evidence="3">The sequence shown here is derived from an EMBL/GenBank/DDBJ whole genome shotgun (WGS) entry which is preliminary data.</text>
</comment>
<proteinExistence type="predicted"/>
<dbReference type="InterPro" id="IPR005537">
    <property type="entry name" value="RAMP_III_fam"/>
</dbReference>
<dbReference type="OrthoDB" id="1063910at2"/>
<evidence type="ECO:0000313" key="3">
    <source>
        <dbReference type="EMBL" id="TWT63728.1"/>
    </source>
</evidence>
<evidence type="ECO:0000313" key="4">
    <source>
        <dbReference type="Proteomes" id="UP000316095"/>
    </source>
</evidence>
<dbReference type="EMBL" id="SJPG01000001">
    <property type="protein sequence ID" value="TWT63728.1"/>
    <property type="molecule type" value="Genomic_DNA"/>
</dbReference>
<reference evidence="3 4" key="1">
    <citation type="submission" date="2019-02" db="EMBL/GenBank/DDBJ databases">
        <title>Deep-cultivation of Planctomycetes and their phenomic and genomic characterization uncovers novel biology.</title>
        <authorList>
            <person name="Wiegand S."/>
            <person name="Jogler M."/>
            <person name="Boedeker C."/>
            <person name="Pinto D."/>
            <person name="Vollmers J."/>
            <person name="Rivas-Marin E."/>
            <person name="Kohn T."/>
            <person name="Peeters S.H."/>
            <person name="Heuer A."/>
            <person name="Rast P."/>
            <person name="Oberbeckmann S."/>
            <person name="Bunk B."/>
            <person name="Jeske O."/>
            <person name="Meyerdierks A."/>
            <person name="Storesund J.E."/>
            <person name="Kallscheuer N."/>
            <person name="Luecker S."/>
            <person name="Lage O.M."/>
            <person name="Pohl T."/>
            <person name="Merkel B.J."/>
            <person name="Hornburger P."/>
            <person name="Mueller R.-W."/>
            <person name="Bruemmer F."/>
            <person name="Labrenz M."/>
            <person name="Spormann A.M."/>
            <person name="Op Den Camp H."/>
            <person name="Overmann J."/>
            <person name="Amann R."/>
            <person name="Jetten M.S.M."/>
            <person name="Mascher T."/>
            <person name="Medema M.H."/>
            <person name="Devos D.P."/>
            <person name="Kaster A.-K."/>
            <person name="Ovreas L."/>
            <person name="Rohde M."/>
            <person name="Galperin M.Y."/>
            <person name="Jogler C."/>
        </authorList>
    </citation>
    <scope>NUCLEOTIDE SEQUENCE [LARGE SCALE GENOMIC DNA]</scope>
    <source>
        <strain evidence="3 4">Pan54</strain>
    </source>
</reference>
<gene>
    <name evidence="3" type="ORF">Pan54_44860</name>
</gene>
<keyword evidence="4" id="KW-1185">Reference proteome</keyword>
<dbReference type="Pfam" id="PF03787">
    <property type="entry name" value="RAMPs"/>
    <property type="match status" value="2"/>
</dbReference>
<dbReference type="PANTHER" id="PTHR35579">
    <property type="entry name" value="CRISPR SYSTEM CMS ENDORIBONUCLEASE CSM3"/>
    <property type="match status" value="1"/>
</dbReference>
<feature type="domain" description="CRISPR type III-associated protein" evidence="2">
    <location>
        <begin position="14"/>
        <end position="191"/>
    </location>
</feature>
<keyword evidence="1" id="KW-0051">Antiviral defense</keyword>